<dbReference type="Pfam" id="PF04294">
    <property type="entry name" value="VanW"/>
    <property type="match status" value="1"/>
</dbReference>
<gene>
    <name evidence="1" type="ORF">FEZ08_05025</name>
</gene>
<comment type="caution">
    <text evidence="1">The sequence shown here is derived from an EMBL/GenBank/DDBJ whole genome shotgun (WGS) entry which is preliminary data.</text>
</comment>
<dbReference type="InParanoid" id="A0A5R8QDY8"/>
<dbReference type="OrthoDB" id="9797191at2"/>
<evidence type="ECO:0000313" key="2">
    <source>
        <dbReference type="Proteomes" id="UP000306912"/>
    </source>
</evidence>
<evidence type="ECO:0008006" key="3">
    <source>
        <dbReference type="Google" id="ProtNLM"/>
    </source>
</evidence>
<accession>A0A5R8QDY8</accession>
<sequence length="273" mass="31843">MARKQLTQIFPFLLPLRQKQRKLFYYTAMRFDQHEYTKDTNRGVPFANHVHTIRSEIVNPDTGYDIKYQENKYYNLELASNELQQLLIRPGETFSFWNALRYADKYMPYKDGLVLVNGKMQTEYGGGLCQLSGMLYELFMHSPLTIIERHNHPTKSFALQTESQIEAMDATVSEGWLDLKVKNETNMTFELAIEFIDNIIAIELLSDTYQPYEYKVVNEELTPFIKDGIPMQHTVVVVKKIDKQTQSSTEVNRVVVDYKIAQNLIESEDTQNV</sequence>
<protein>
    <recommendedName>
        <fullName evidence="3">Vancomycin resistance protein</fullName>
    </recommendedName>
</protein>
<proteinExistence type="predicted"/>
<dbReference type="Proteomes" id="UP000306912">
    <property type="component" value="Unassembled WGS sequence"/>
</dbReference>
<dbReference type="RefSeq" id="WP_138190621.1">
    <property type="nucleotide sequence ID" value="NZ_VBWP01000003.1"/>
</dbReference>
<reference evidence="1 2" key="1">
    <citation type="submission" date="2019-05" db="EMBL/GenBank/DDBJ databases">
        <title>Culicoidintestinum kansasii gen. nov., sp. nov. from the gastrointestinal tract of the biting midge, Culicoides sonorensis.</title>
        <authorList>
            <person name="Neupane S."/>
            <person name="Ghosh A."/>
            <person name="Gunther S."/>
            <person name="Martin K."/>
            <person name="Zurek L."/>
        </authorList>
    </citation>
    <scope>NUCLEOTIDE SEQUENCE [LARGE SCALE GENOMIC DNA]</scope>
    <source>
        <strain evidence="1 2">CS-1</strain>
    </source>
</reference>
<keyword evidence="2" id="KW-1185">Reference proteome</keyword>
<dbReference type="InterPro" id="IPR052913">
    <property type="entry name" value="Glycopeptide_resist_protein"/>
</dbReference>
<dbReference type="EMBL" id="VBWP01000003">
    <property type="protein sequence ID" value="TLG75414.1"/>
    <property type="molecule type" value="Genomic_DNA"/>
</dbReference>
<dbReference type="PANTHER" id="PTHR35788">
    <property type="entry name" value="EXPORTED PROTEIN-RELATED"/>
    <property type="match status" value="1"/>
</dbReference>
<dbReference type="AlphaFoldDB" id="A0A5R8QDY8"/>
<evidence type="ECO:0000313" key="1">
    <source>
        <dbReference type="EMBL" id="TLG75414.1"/>
    </source>
</evidence>
<organism evidence="1 2">
    <name type="scientific">Culicoidibacter larvae</name>
    <dbReference type="NCBI Taxonomy" id="2579976"/>
    <lineage>
        <taxon>Bacteria</taxon>
        <taxon>Bacillati</taxon>
        <taxon>Bacillota</taxon>
        <taxon>Culicoidibacteria</taxon>
        <taxon>Culicoidibacterales</taxon>
        <taxon>Culicoidibacteraceae</taxon>
        <taxon>Culicoidibacter</taxon>
    </lineage>
</organism>
<dbReference type="PANTHER" id="PTHR35788:SF1">
    <property type="entry name" value="EXPORTED PROTEIN"/>
    <property type="match status" value="1"/>
</dbReference>
<dbReference type="InterPro" id="IPR007391">
    <property type="entry name" value="Vancomycin_resist_VanW"/>
</dbReference>
<name>A0A5R8QDY8_9FIRM</name>